<dbReference type="CDD" id="cd00293">
    <property type="entry name" value="USP-like"/>
    <property type="match status" value="1"/>
</dbReference>
<evidence type="ECO:0000313" key="3">
    <source>
        <dbReference type="EMBL" id="CUS95550.1"/>
    </source>
</evidence>
<accession>A0A0P1LLP5</accession>
<dbReference type="PANTHER" id="PTHR46268:SF6">
    <property type="entry name" value="UNIVERSAL STRESS PROTEIN UP12"/>
    <property type="match status" value="1"/>
</dbReference>
<accession>A0A0P1MTD4</accession>
<dbReference type="Proteomes" id="UP000182200">
    <property type="component" value="Unassembled WGS sequence"/>
</dbReference>
<dbReference type="AlphaFoldDB" id="A0A0P1LPY7"/>
<reference evidence="3 6" key="2">
    <citation type="submission" date="2015-11" db="EMBL/GenBank/DDBJ databases">
        <authorList>
            <person name="Varghese N."/>
        </authorList>
    </citation>
    <scope>NUCLEOTIDE SEQUENCE [LARGE SCALE GENOMIC DNA]</scope>
    <source>
        <strain evidence="3 6">JGI-8</strain>
    </source>
</reference>
<evidence type="ECO:0000313" key="4">
    <source>
        <dbReference type="EMBL" id="CUU02513.1"/>
    </source>
</evidence>
<proteinExistence type="inferred from homology"/>
<dbReference type="PRINTS" id="PR01438">
    <property type="entry name" value="UNVRSLSTRESS"/>
</dbReference>
<name>A0A0P1LPY7_9BACT</name>
<feature type="domain" description="UspA" evidence="2">
    <location>
        <begin position="5"/>
        <end position="143"/>
    </location>
</feature>
<keyword evidence="6" id="KW-1185">Reference proteome</keyword>
<comment type="similarity">
    <text evidence="1">Belongs to the universal stress protein A family.</text>
</comment>
<dbReference type="EMBL" id="CZVI01000082">
    <property type="protein sequence ID" value="CUS95550.1"/>
    <property type="molecule type" value="Genomic_DNA"/>
</dbReference>
<dbReference type="Gene3D" id="3.40.50.620">
    <property type="entry name" value="HUPs"/>
    <property type="match status" value="1"/>
</dbReference>
<reference evidence="4 5" key="1">
    <citation type="submission" date="2015-11" db="EMBL/GenBank/DDBJ databases">
        <authorList>
            <person name="Zhang Y."/>
            <person name="Guo Z."/>
        </authorList>
    </citation>
    <scope>NUCLEOTIDE SEQUENCE [LARGE SCALE GENOMIC DNA]</scope>
    <source>
        <strain evidence="4">JGI-4</strain>
    </source>
</reference>
<evidence type="ECO:0000259" key="2">
    <source>
        <dbReference type="Pfam" id="PF00582"/>
    </source>
</evidence>
<evidence type="ECO:0000313" key="6">
    <source>
        <dbReference type="Proteomes" id="UP000182200"/>
    </source>
</evidence>
<dbReference type="SUPFAM" id="SSF52402">
    <property type="entry name" value="Adenine nucleotide alpha hydrolases-like"/>
    <property type="match status" value="1"/>
</dbReference>
<accession>A0A0P1LPY7</accession>
<organism evidence="4 5">
    <name type="scientific">Candidatus Kryptonium thompsonii</name>
    <dbReference type="NCBI Taxonomy" id="1633631"/>
    <lineage>
        <taxon>Bacteria</taxon>
        <taxon>Pseudomonadati</taxon>
        <taxon>Candidatus Kryptoniota</taxon>
        <taxon>Candidatus Kryptonium</taxon>
    </lineage>
</organism>
<dbReference type="STRING" id="1633631.GCA_001442925_00530"/>
<sequence length="143" mass="16138">MNQPFRKILVAYDGSEHARKALDVAIKLAVVTGAELHSISVEEDLPKYVATVGEFEEVKRQRDAYFEQLTTEAQEMAWTYGVKLHTHVQAGHEVETIVRFCQDGEFDLLVIGFMGHSRIFERVWGSTSQSLTRLAPCSVLVVK</sequence>
<accession>A0A0P1LI07</accession>
<dbReference type="InterPro" id="IPR006016">
    <property type="entry name" value="UspA"/>
</dbReference>
<evidence type="ECO:0000313" key="5">
    <source>
        <dbReference type="Proteomes" id="UP000182011"/>
    </source>
</evidence>
<accession>A0A0P1MIT5</accession>
<dbReference type="EMBL" id="FAOP01000003">
    <property type="protein sequence ID" value="CUU02513.1"/>
    <property type="molecule type" value="Genomic_DNA"/>
</dbReference>
<accession>A0A0S4MXC3</accession>
<dbReference type="PANTHER" id="PTHR46268">
    <property type="entry name" value="STRESS RESPONSE PROTEIN NHAX"/>
    <property type="match status" value="1"/>
</dbReference>
<dbReference type="InterPro" id="IPR006015">
    <property type="entry name" value="Universal_stress_UspA"/>
</dbReference>
<dbReference type="Proteomes" id="UP000182011">
    <property type="component" value="Unassembled WGS sequence"/>
</dbReference>
<protein>
    <submittedName>
        <fullName evidence="4">Nucleotide-binding universal stress protein, UspA family</fullName>
    </submittedName>
</protein>
<dbReference type="Pfam" id="PF00582">
    <property type="entry name" value="Usp"/>
    <property type="match status" value="1"/>
</dbReference>
<dbReference type="RefSeq" id="WP_047134080.1">
    <property type="nucleotide sequence ID" value="NZ_CZVI01000082.1"/>
</dbReference>
<dbReference type="InterPro" id="IPR014729">
    <property type="entry name" value="Rossmann-like_a/b/a_fold"/>
</dbReference>
<evidence type="ECO:0000256" key="1">
    <source>
        <dbReference type="ARBA" id="ARBA00008791"/>
    </source>
</evidence>
<gene>
    <name evidence="4" type="ORF">JGI4_00530</name>
    <name evidence="3" type="ORF">JGI8_02188</name>
</gene>